<dbReference type="GeneID" id="63918945"/>
<name>A0A074VIP2_AURM1</name>
<reference evidence="2 3" key="1">
    <citation type="journal article" date="2014" name="BMC Genomics">
        <title>Genome sequencing of four Aureobasidium pullulans varieties: biotechnological potential, stress tolerance, and description of new species.</title>
        <authorList>
            <person name="Gostin Ar C."/>
            <person name="Ohm R.A."/>
            <person name="Kogej T."/>
            <person name="Sonjak S."/>
            <person name="Turk M."/>
            <person name="Zajc J."/>
            <person name="Zalar P."/>
            <person name="Grube M."/>
            <person name="Sun H."/>
            <person name="Han J."/>
            <person name="Sharma A."/>
            <person name="Chiniquy J."/>
            <person name="Ngan C.Y."/>
            <person name="Lipzen A."/>
            <person name="Barry K."/>
            <person name="Grigoriev I.V."/>
            <person name="Gunde-Cimerman N."/>
        </authorList>
    </citation>
    <scope>NUCLEOTIDE SEQUENCE [LARGE SCALE GENOMIC DNA]</scope>
    <source>
        <strain evidence="2 3">CBS 110374</strain>
    </source>
</reference>
<accession>A0A074VIP2</accession>
<dbReference type="EMBL" id="KL584920">
    <property type="protein sequence ID" value="KEQ57477.1"/>
    <property type="molecule type" value="Genomic_DNA"/>
</dbReference>
<keyword evidence="1" id="KW-0472">Membrane</keyword>
<sequence length="110" mass="12212">MALTQISPDPTLAEVIQSATTAAFSSRDKVMLRSRDITEHPTAVAVVVGILAILTLVICLWFCIWLRHREKDVSYATPLPSPGTWNPDFSPLGYPENDPGRIYRGHHELA</sequence>
<dbReference type="RefSeq" id="XP_040874501.1">
    <property type="nucleotide sequence ID" value="XM_041025572.1"/>
</dbReference>
<dbReference type="AlphaFoldDB" id="A0A074VIP2"/>
<evidence type="ECO:0000256" key="1">
    <source>
        <dbReference type="SAM" id="Phobius"/>
    </source>
</evidence>
<evidence type="ECO:0000313" key="3">
    <source>
        <dbReference type="Proteomes" id="UP000030672"/>
    </source>
</evidence>
<proteinExistence type="predicted"/>
<dbReference type="HOGENOM" id="CLU_2170567_0_0_1"/>
<keyword evidence="3" id="KW-1185">Reference proteome</keyword>
<feature type="transmembrane region" description="Helical" evidence="1">
    <location>
        <begin position="43"/>
        <end position="66"/>
    </location>
</feature>
<keyword evidence="1" id="KW-1133">Transmembrane helix</keyword>
<protein>
    <submittedName>
        <fullName evidence="2">Uncharacterized protein</fullName>
    </submittedName>
</protein>
<gene>
    <name evidence="2" type="ORF">M437DRAFT_70771</name>
</gene>
<keyword evidence="1" id="KW-0812">Transmembrane</keyword>
<organism evidence="2 3">
    <name type="scientific">Aureobasidium melanogenum (strain CBS 110374)</name>
    <name type="common">Aureobasidium pullulans var. melanogenum</name>
    <dbReference type="NCBI Taxonomy" id="1043003"/>
    <lineage>
        <taxon>Eukaryota</taxon>
        <taxon>Fungi</taxon>
        <taxon>Dikarya</taxon>
        <taxon>Ascomycota</taxon>
        <taxon>Pezizomycotina</taxon>
        <taxon>Dothideomycetes</taxon>
        <taxon>Dothideomycetidae</taxon>
        <taxon>Dothideales</taxon>
        <taxon>Saccotheciaceae</taxon>
        <taxon>Aureobasidium</taxon>
    </lineage>
</organism>
<dbReference type="Proteomes" id="UP000030672">
    <property type="component" value="Unassembled WGS sequence"/>
</dbReference>
<evidence type="ECO:0000313" key="2">
    <source>
        <dbReference type="EMBL" id="KEQ57477.1"/>
    </source>
</evidence>